<name>A0A1F6P8X1_9BACT</name>
<organism evidence="2 3">
    <name type="scientific">Candidatus Magasanikbacteria bacterium RIFOXYD1_FULL_40_23</name>
    <dbReference type="NCBI Taxonomy" id="1798705"/>
    <lineage>
        <taxon>Bacteria</taxon>
        <taxon>Candidatus Magasanikiibacteriota</taxon>
    </lineage>
</organism>
<proteinExistence type="predicted"/>
<dbReference type="STRING" id="1798705.A2563_03080"/>
<evidence type="ECO:0000313" key="3">
    <source>
        <dbReference type="Proteomes" id="UP000176634"/>
    </source>
</evidence>
<reference evidence="2 3" key="1">
    <citation type="journal article" date="2016" name="Nat. Commun.">
        <title>Thousands of microbial genomes shed light on interconnected biogeochemical processes in an aquifer system.</title>
        <authorList>
            <person name="Anantharaman K."/>
            <person name="Brown C.T."/>
            <person name="Hug L.A."/>
            <person name="Sharon I."/>
            <person name="Castelle C.J."/>
            <person name="Probst A.J."/>
            <person name="Thomas B.C."/>
            <person name="Singh A."/>
            <person name="Wilkins M.J."/>
            <person name="Karaoz U."/>
            <person name="Brodie E.L."/>
            <person name="Williams K.H."/>
            <person name="Hubbard S.S."/>
            <person name="Banfield J.F."/>
        </authorList>
    </citation>
    <scope>NUCLEOTIDE SEQUENCE [LARGE SCALE GENOMIC DNA]</scope>
</reference>
<accession>A0A1F6P8X1</accession>
<keyword evidence="1" id="KW-1133">Transmembrane helix</keyword>
<sequence length="123" mass="13775">MHSAKRVCKDAQSLVQANNLDHEGDAMMRAFLGMIFCVVLGTAALTIAHSSRRIEVIYRPTVSVQVNNVQVVLPAQQASQCDVVPLTRHCDEEGIVCPNWLQPAPYQLDYKPMPLDIESREVW</sequence>
<gene>
    <name evidence="2" type="ORF">A2563_03080</name>
</gene>
<dbReference type="Proteomes" id="UP000176634">
    <property type="component" value="Unassembled WGS sequence"/>
</dbReference>
<keyword evidence="1" id="KW-0472">Membrane</keyword>
<comment type="caution">
    <text evidence="2">The sequence shown here is derived from an EMBL/GenBank/DDBJ whole genome shotgun (WGS) entry which is preliminary data.</text>
</comment>
<protein>
    <submittedName>
        <fullName evidence="2">Uncharacterized protein</fullName>
    </submittedName>
</protein>
<dbReference type="AlphaFoldDB" id="A0A1F6P8X1"/>
<feature type="transmembrane region" description="Helical" evidence="1">
    <location>
        <begin position="30"/>
        <end position="49"/>
    </location>
</feature>
<evidence type="ECO:0000256" key="1">
    <source>
        <dbReference type="SAM" id="Phobius"/>
    </source>
</evidence>
<evidence type="ECO:0000313" key="2">
    <source>
        <dbReference type="EMBL" id="OGH92631.1"/>
    </source>
</evidence>
<dbReference type="EMBL" id="MFRA01000005">
    <property type="protein sequence ID" value="OGH92631.1"/>
    <property type="molecule type" value="Genomic_DNA"/>
</dbReference>
<keyword evidence="1" id="KW-0812">Transmembrane</keyword>